<feature type="transmembrane region" description="Helical" evidence="1">
    <location>
        <begin position="42"/>
        <end position="61"/>
    </location>
</feature>
<keyword evidence="2" id="KW-0614">Plasmid</keyword>
<keyword evidence="1" id="KW-0472">Membrane</keyword>
<keyword evidence="1" id="KW-0812">Transmembrane</keyword>
<evidence type="ECO:0000313" key="2">
    <source>
        <dbReference type="EMBL" id="QBM91358.1"/>
    </source>
</evidence>
<evidence type="ECO:0000256" key="1">
    <source>
        <dbReference type="SAM" id="Phobius"/>
    </source>
</evidence>
<protein>
    <submittedName>
        <fullName evidence="2">Uncharacterized protein</fullName>
    </submittedName>
</protein>
<geneLocation type="plasmid" evidence="2">
    <name>pSa1423-90k</name>
</geneLocation>
<gene>
    <name evidence="2" type="ORF">NNIBIDOC_00025</name>
</gene>
<keyword evidence="1" id="KW-1133">Transmembrane helix</keyword>
<accession>A0A482ET48</accession>
<name>A0A482ET48_SALSP</name>
<dbReference type="RefSeq" id="WP_225312448.1">
    <property type="nucleotide sequence ID" value="NZ_MK356557.1"/>
</dbReference>
<proteinExistence type="predicted"/>
<dbReference type="EMBL" id="MK356557">
    <property type="protein sequence ID" value="QBM91358.1"/>
    <property type="molecule type" value="Genomic_DNA"/>
</dbReference>
<sequence length="71" mass="7913">MLAGWVEDGDPEADSFDAIAITMAGTADIDEGTDFTDERKSMLITILSQLLLMQLLRLALIKDDVTRNDRR</sequence>
<organism evidence="2">
    <name type="scientific">Salmonella sp</name>
    <dbReference type="NCBI Taxonomy" id="599"/>
    <lineage>
        <taxon>Bacteria</taxon>
        <taxon>Pseudomonadati</taxon>
        <taxon>Pseudomonadota</taxon>
        <taxon>Gammaproteobacteria</taxon>
        <taxon>Enterobacterales</taxon>
        <taxon>Enterobacteriaceae</taxon>
        <taxon>Salmonella</taxon>
    </lineage>
</organism>
<dbReference type="AlphaFoldDB" id="A0A482ET48"/>
<reference evidence="2" key="1">
    <citation type="submission" date="2019-01" db="EMBL/GenBank/DDBJ databases">
        <title>Salmonella strain 1423 plasmid sequences.</title>
        <authorList>
            <person name="Chen K."/>
            <person name="Chen S."/>
        </authorList>
    </citation>
    <scope>NUCLEOTIDE SEQUENCE</scope>
    <source>
        <strain evidence="2">Sa1423</strain>
        <plasmid evidence="2">pSa1423-90k</plasmid>
    </source>
</reference>